<dbReference type="EMBL" id="WKPI01000004">
    <property type="protein sequence ID" value="MSC32275.1"/>
    <property type="molecule type" value="Genomic_DNA"/>
</dbReference>
<protein>
    <submittedName>
        <fullName evidence="2">MarR family transcriptional regulator</fullName>
    </submittedName>
</protein>
<evidence type="ECO:0000259" key="1">
    <source>
        <dbReference type="PROSITE" id="PS50995"/>
    </source>
</evidence>
<dbReference type="PROSITE" id="PS50995">
    <property type="entry name" value="HTH_MARR_2"/>
    <property type="match status" value="1"/>
</dbReference>
<keyword evidence="5" id="KW-1185">Reference proteome</keyword>
<evidence type="ECO:0000313" key="3">
    <source>
        <dbReference type="EMBL" id="MSC32275.1"/>
    </source>
</evidence>
<accession>A0A6N7S5F4</accession>
<dbReference type="InterPro" id="IPR036388">
    <property type="entry name" value="WH-like_DNA-bd_sf"/>
</dbReference>
<dbReference type="Pfam" id="PF01047">
    <property type="entry name" value="MarR"/>
    <property type="match status" value="1"/>
</dbReference>
<organism evidence="2 4">
    <name type="scientific">Holdemania massiliensis</name>
    <dbReference type="NCBI Taxonomy" id="1468449"/>
    <lineage>
        <taxon>Bacteria</taxon>
        <taxon>Bacillati</taxon>
        <taxon>Bacillota</taxon>
        <taxon>Erysipelotrichia</taxon>
        <taxon>Erysipelotrichales</taxon>
        <taxon>Erysipelotrichaceae</taxon>
        <taxon>Holdemania</taxon>
    </lineage>
</organism>
<sequence length="166" mass="19423">MLRCLTIKIKEVIDVNEQEIAQKILRLAYVFRQRSEPRGRKKLTMNPRDMMILHGIIHLNPEGMIKMSQIKDYFHVSPAAVSQGIRSFEQQGWVERVILDSDRRSVYIRITEKGRALMQQREQEFCEQIGAYFRYLGEADSLALVRILERTVDYCQNPANCGSKEM</sequence>
<dbReference type="SMART" id="SM00347">
    <property type="entry name" value="HTH_MARR"/>
    <property type="match status" value="1"/>
</dbReference>
<dbReference type="EMBL" id="WKPJ01000005">
    <property type="protein sequence ID" value="MSA88728.1"/>
    <property type="molecule type" value="Genomic_DNA"/>
</dbReference>
<dbReference type="InterPro" id="IPR036390">
    <property type="entry name" value="WH_DNA-bd_sf"/>
</dbReference>
<evidence type="ECO:0000313" key="5">
    <source>
        <dbReference type="Proteomes" id="UP000480929"/>
    </source>
</evidence>
<feature type="domain" description="HTH marR-type" evidence="1">
    <location>
        <begin position="17"/>
        <end position="153"/>
    </location>
</feature>
<dbReference type="GO" id="GO:0003700">
    <property type="term" value="F:DNA-binding transcription factor activity"/>
    <property type="evidence" value="ECO:0007669"/>
    <property type="project" value="InterPro"/>
</dbReference>
<dbReference type="PANTHER" id="PTHR33164">
    <property type="entry name" value="TRANSCRIPTIONAL REGULATOR, MARR FAMILY"/>
    <property type="match status" value="1"/>
</dbReference>
<dbReference type="PANTHER" id="PTHR33164:SF89">
    <property type="entry name" value="MARR FAMILY REGULATORY PROTEIN"/>
    <property type="match status" value="1"/>
</dbReference>
<dbReference type="GO" id="GO:0006950">
    <property type="term" value="P:response to stress"/>
    <property type="evidence" value="ECO:0007669"/>
    <property type="project" value="TreeGrafter"/>
</dbReference>
<dbReference type="AlphaFoldDB" id="A0A6N7S5F4"/>
<dbReference type="InterPro" id="IPR000835">
    <property type="entry name" value="HTH_MarR-typ"/>
</dbReference>
<dbReference type="OrthoDB" id="1768155at2"/>
<dbReference type="Proteomes" id="UP000433575">
    <property type="component" value="Unassembled WGS sequence"/>
</dbReference>
<name>A0A6N7S5F4_9FIRM</name>
<evidence type="ECO:0000313" key="4">
    <source>
        <dbReference type="Proteomes" id="UP000433575"/>
    </source>
</evidence>
<dbReference type="Gene3D" id="1.10.10.10">
    <property type="entry name" value="Winged helix-like DNA-binding domain superfamily/Winged helix DNA-binding domain"/>
    <property type="match status" value="1"/>
</dbReference>
<gene>
    <name evidence="3" type="ORF">GKD88_03985</name>
    <name evidence="2" type="ORF">GKE08_05255</name>
</gene>
<dbReference type="SUPFAM" id="SSF46785">
    <property type="entry name" value="Winged helix' DNA-binding domain"/>
    <property type="match status" value="1"/>
</dbReference>
<evidence type="ECO:0000313" key="2">
    <source>
        <dbReference type="EMBL" id="MSA88728.1"/>
    </source>
</evidence>
<proteinExistence type="predicted"/>
<dbReference type="Proteomes" id="UP000480929">
    <property type="component" value="Unassembled WGS sequence"/>
</dbReference>
<dbReference type="InterPro" id="IPR039422">
    <property type="entry name" value="MarR/SlyA-like"/>
</dbReference>
<dbReference type="PRINTS" id="PR00598">
    <property type="entry name" value="HTHMARR"/>
</dbReference>
<comment type="caution">
    <text evidence="2">The sequence shown here is derived from an EMBL/GenBank/DDBJ whole genome shotgun (WGS) entry which is preliminary data.</text>
</comment>
<reference evidence="4 5" key="1">
    <citation type="journal article" date="2019" name="Nat. Med.">
        <title>A library of human gut bacterial isolates paired with longitudinal multiomics data enables mechanistic microbiome research.</title>
        <authorList>
            <person name="Poyet M."/>
            <person name="Groussin M."/>
            <person name="Gibbons S.M."/>
            <person name="Avila-Pacheco J."/>
            <person name="Jiang X."/>
            <person name="Kearney S.M."/>
            <person name="Perrotta A.R."/>
            <person name="Berdy B."/>
            <person name="Zhao S."/>
            <person name="Lieberman T.D."/>
            <person name="Swanson P.K."/>
            <person name="Smith M."/>
            <person name="Roesemann S."/>
            <person name="Alexander J.E."/>
            <person name="Rich S.A."/>
            <person name="Livny J."/>
            <person name="Vlamakis H."/>
            <person name="Clish C."/>
            <person name="Bullock K."/>
            <person name="Deik A."/>
            <person name="Scott J."/>
            <person name="Pierce K.A."/>
            <person name="Xavier R.J."/>
            <person name="Alm E.J."/>
        </authorList>
    </citation>
    <scope>NUCLEOTIDE SEQUENCE [LARGE SCALE GENOMIC DNA]</scope>
    <source>
        <strain evidence="2 4">BIOML-A4</strain>
        <strain evidence="3 5">BIOML-A5</strain>
    </source>
</reference>